<evidence type="ECO:0000256" key="4">
    <source>
        <dbReference type="ARBA" id="ARBA00022723"/>
    </source>
</evidence>
<accession>A0ABT3ZN55</accession>
<dbReference type="CDD" id="cd10030">
    <property type="entry name" value="UDG-F4_TTUDGA_SPO1dp_like"/>
    <property type="match status" value="1"/>
</dbReference>
<feature type="domain" description="Uracil-DNA glycosylase-like" evidence="11">
    <location>
        <begin position="345"/>
        <end position="504"/>
    </location>
</feature>
<evidence type="ECO:0000256" key="9">
    <source>
        <dbReference type="ARBA" id="ARBA00023204"/>
    </source>
</evidence>
<dbReference type="Proteomes" id="UP001082899">
    <property type="component" value="Unassembled WGS sequence"/>
</dbReference>
<keyword evidence="3" id="KW-0004">4Fe-4S</keyword>
<dbReference type="InterPro" id="IPR005273">
    <property type="entry name" value="Ura-DNA_glyco_family4"/>
</dbReference>
<dbReference type="PANTHER" id="PTHR33693:SF9">
    <property type="entry name" value="TYPE-4 URACIL-DNA GLYCOSYLASE"/>
    <property type="match status" value="1"/>
</dbReference>
<reference evidence="12" key="1">
    <citation type="submission" date="2022-11" db="EMBL/GenBank/DDBJ databases">
        <title>Robbsia betulipollinis sp. nov., isolated from pollen of birch (Betula pendula).</title>
        <authorList>
            <person name="Shi H."/>
            <person name="Ambika Manirajan B."/>
            <person name="Ratering S."/>
            <person name="Geissler-Plaum R."/>
            <person name="Schnell S."/>
        </authorList>
    </citation>
    <scope>NUCLEOTIDE SEQUENCE</scope>
    <source>
        <strain evidence="12">Bb-Pol-6</strain>
    </source>
</reference>
<evidence type="ECO:0000313" key="12">
    <source>
        <dbReference type="EMBL" id="MCY0387969.1"/>
    </source>
</evidence>
<dbReference type="InterPro" id="IPR023875">
    <property type="entry name" value="DNA_repair_put"/>
</dbReference>
<keyword evidence="7" id="KW-0408">Iron</keyword>
<dbReference type="NCBIfam" id="TIGR03914">
    <property type="entry name" value="UDG_fam_dom"/>
    <property type="match status" value="1"/>
</dbReference>
<dbReference type="InterPro" id="IPR025404">
    <property type="entry name" value="DUF4130"/>
</dbReference>
<dbReference type="Gene3D" id="3.40.470.10">
    <property type="entry name" value="Uracil-DNA glycosylase-like domain"/>
    <property type="match status" value="1"/>
</dbReference>
<keyword evidence="6" id="KW-0378">Hydrolase</keyword>
<feature type="region of interest" description="Disordered" evidence="10">
    <location>
        <begin position="43"/>
        <end position="87"/>
    </location>
</feature>
<keyword evidence="4" id="KW-0479">Metal-binding</keyword>
<keyword evidence="13" id="KW-1185">Reference proteome</keyword>
<proteinExistence type="inferred from homology"/>
<evidence type="ECO:0000259" key="11">
    <source>
        <dbReference type="SMART" id="SM00986"/>
    </source>
</evidence>
<evidence type="ECO:0000256" key="5">
    <source>
        <dbReference type="ARBA" id="ARBA00022763"/>
    </source>
</evidence>
<dbReference type="SMART" id="SM00987">
    <property type="entry name" value="UreE_C"/>
    <property type="match status" value="1"/>
</dbReference>
<keyword evidence="5" id="KW-0227">DNA damage</keyword>
<gene>
    <name evidence="12" type="ORF">OVY01_12120</name>
</gene>
<evidence type="ECO:0000313" key="13">
    <source>
        <dbReference type="Proteomes" id="UP001082899"/>
    </source>
</evidence>
<dbReference type="RefSeq" id="WP_267848067.1">
    <property type="nucleotide sequence ID" value="NZ_JAPMXC010000002.1"/>
</dbReference>
<keyword evidence="8" id="KW-0411">Iron-sulfur</keyword>
<evidence type="ECO:0000256" key="7">
    <source>
        <dbReference type="ARBA" id="ARBA00023004"/>
    </source>
</evidence>
<comment type="similarity">
    <text evidence="1">Belongs to the uracil-DNA glycosylase (UDG) superfamily. Type 4 (UDGa) family.</text>
</comment>
<organism evidence="12 13">
    <name type="scientific">Robbsia betulipollinis</name>
    <dbReference type="NCBI Taxonomy" id="2981849"/>
    <lineage>
        <taxon>Bacteria</taxon>
        <taxon>Pseudomonadati</taxon>
        <taxon>Pseudomonadota</taxon>
        <taxon>Betaproteobacteria</taxon>
        <taxon>Burkholderiales</taxon>
        <taxon>Burkholderiaceae</taxon>
        <taxon>Robbsia</taxon>
    </lineage>
</organism>
<evidence type="ECO:0000256" key="3">
    <source>
        <dbReference type="ARBA" id="ARBA00022485"/>
    </source>
</evidence>
<dbReference type="PANTHER" id="PTHR33693">
    <property type="entry name" value="TYPE-5 URACIL-DNA GLYCOSYLASE"/>
    <property type="match status" value="1"/>
</dbReference>
<dbReference type="EMBL" id="JAPMXC010000002">
    <property type="protein sequence ID" value="MCY0387969.1"/>
    <property type="molecule type" value="Genomic_DNA"/>
</dbReference>
<dbReference type="InterPro" id="IPR051536">
    <property type="entry name" value="UDG_Type-4/5"/>
</dbReference>
<dbReference type="SUPFAM" id="SSF52141">
    <property type="entry name" value="Uracil-DNA glycosylase-like"/>
    <property type="match status" value="1"/>
</dbReference>
<dbReference type="SMART" id="SM00986">
    <property type="entry name" value="UDG"/>
    <property type="match status" value="1"/>
</dbReference>
<dbReference type="InterPro" id="IPR005122">
    <property type="entry name" value="Uracil-DNA_glycosylase-like"/>
</dbReference>
<dbReference type="Pfam" id="PF03167">
    <property type="entry name" value="UDG"/>
    <property type="match status" value="1"/>
</dbReference>
<dbReference type="NCBIfam" id="TIGR00758">
    <property type="entry name" value="UDG_fam4"/>
    <property type="match status" value="1"/>
</dbReference>
<name>A0ABT3ZN55_9BURK</name>
<sequence>MQAIEIDDTFASWRAAALRAIAAGMAPALIEWRVRGDPMRPGGPAPALSLFDTREGTDTDTDTDTDTVSPPAHTVLPDEEPLPGGEASAAGEATISVSRELRVLLGDAALFDDVQRWAFLYRVLWRWTRGERHVASPADEDGARLHRMAKGVRRDKHDMMAYVRFQQRPAAAGAPEYVAWYEPAHDILAWGAEYFAQRMGRTSWLITTPRGAALWDGAVLRIERRNAVAADHAHDHADRSQALWLTYYQSIFNPARLNESALEQNMPVRYWKGLPESRLIPAMVSEARSGSRQLAQARAVGAMGRVSGKVIPVDAERAQPVRDTATTLDACRRCELWRAATQAVPGAGPAAARIMVIGEQPGDQEDLAGRAFVGPAGQLLDTALQRAGLPRAEVYLTNAVKHFKWEPRGKRRLHKTPQQREIEACGHWLDGELDAVRPAVVVTLGATALTALLKRRVALTPYLDAPFTFAGRWVLATYHPAYALRQSAAAQRDAALDTIVAALARAQALVDAPIDGNALLS</sequence>
<evidence type="ECO:0000256" key="6">
    <source>
        <dbReference type="ARBA" id="ARBA00022801"/>
    </source>
</evidence>
<keyword evidence="9" id="KW-0234">DNA repair</keyword>
<evidence type="ECO:0000256" key="8">
    <source>
        <dbReference type="ARBA" id="ARBA00023014"/>
    </source>
</evidence>
<evidence type="ECO:0000256" key="1">
    <source>
        <dbReference type="ARBA" id="ARBA00006521"/>
    </source>
</evidence>
<evidence type="ECO:0000256" key="10">
    <source>
        <dbReference type="SAM" id="MobiDB-lite"/>
    </source>
</evidence>
<comment type="caution">
    <text evidence="12">The sequence shown here is derived from an EMBL/GenBank/DDBJ whole genome shotgun (WGS) entry which is preliminary data.</text>
</comment>
<evidence type="ECO:0000256" key="2">
    <source>
        <dbReference type="ARBA" id="ARBA00019403"/>
    </source>
</evidence>
<protein>
    <recommendedName>
        <fullName evidence="2">Type-4 uracil-DNA glycosylase</fullName>
    </recommendedName>
</protein>
<dbReference type="Pfam" id="PF13566">
    <property type="entry name" value="DUF4130"/>
    <property type="match status" value="1"/>
</dbReference>
<dbReference type="InterPro" id="IPR036895">
    <property type="entry name" value="Uracil-DNA_glycosylase-like_sf"/>
</dbReference>
<dbReference type="NCBIfam" id="TIGR03915">
    <property type="entry name" value="SAM_7_link_chp"/>
    <property type="match status" value="1"/>
</dbReference>